<reference evidence="6 7" key="1">
    <citation type="submission" date="2023-03" db="EMBL/GenBank/DDBJ databases">
        <title>Draft genome sequence of type strain Streptomyces ferralitis JCM 14344.</title>
        <authorList>
            <person name="Klaysubun C."/>
            <person name="Duangmal K."/>
        </authorList>
    </citation>
    <scope>NUCLEOTIDE SEQUENCE [LARGE SCALE GENOMIC DNA]</scope>
    <source>
        <strain evidence="6 7">JCM 14344</strain>
    </source>
</reference>
<protein>
    <recommendedName>
        <fullName evidence="5">Dioxygenase</fullName>
        <ecNumber evidence="5">1.13.11.-</ecNumber>
    </recommendedName>
</protein>
<accession>A0ABT5YYQ4</accession>
<dbReference type="InterPro" id="IPR004294">
    <property type="entry name" value="Carotenoid_Oase"/>
</dbReference>
<proteinExistence type="inferred from homology"/>
<evidence type="ECO:0000256" key="1">
    <source>
        <dbReference type="ARBA" id="ARBA00006787"/>
    </source>
</evidence>
<evidence type="ECO:0000256" key="3">
    <source>
        <dbReference type="ARBA" id="ARBA00023002"/>
    </source>
</evidence>
<dbReference type="EMBL" id="JARHTQ010000007">
    <property type="protein sequence ID" value="MDF2256705.1"/>
    <property type="molecule type" value="Genomic_DNA"/>
</dbReference>
<gene>
    <name evidence="6" type="ORF">P2L57_13495</name>
</gene>
<keyword evidence="5" id="KW-0223">Dioxygenase</keyword>
<dbReference type="PANTHER" id="PTHR10543:SF89">
    <property type="entry name" value="CAROTENOID 9,10(9',10')-CLEAVAGE DIOXYGENASE 1"/>
    <property type="match status" value="1"/>
</dbReference>
<organism evidence="6 7">
    <name type="scientific">Streptantibioticus ferralitis</name>
    <dbReference type="NCBI Taxonomy" id="236510"/>
    <lineage>
        <taxon>Bacteria</taxon>
        <taxon>Bacillati</taxon>
        <taxon>Actinomycetota</taxon>
        <taxon>Actinomycetes</taxon>
        <taxon>Kitasatosporales</taxon>
        <taxon>Streptomycetaceae</taxon>
        <taxon>Streptantibioticus</taxon>
    </lineage>
</organism>
<dbReference type="Pfam" id="PF03055">
    <property type="entry name" value="RPE65"/>
    <property type="match status" value="1"/>
</dbReference>
<dbReference type="RefSeq" id="WP_275813381.1">
    <property type="nucleotide sequence ID" value="NZ_BAAANM010000001.1"/>
</dbReference>
<evidence type="ECO:0000256" key="4">
    <source>
        <dbReference type="ARBA" id="ARBA00023004"/>
    </source>
</evidence>
<keyword evidence="4 5" id="KW-0408">Iron</keyword>
<dbReference type="Proteomes" id="UP001220022">
    <property type="component" value="Unassembled WGS sequence"/>
</dbReference>
<comment type="similarity">
    <text evidence="1 5">Belongs to the carotenoid oxygenase family.</text>
</comment>
<evidence type="ECO:0000256" key="5">
    <source>
        <dbReference type="RuleBase" id="RU364048"/>
    </source>
</evidence>
<name>A0ABT5YYQ4_9ACTN</name>
<evidence type="ECO:0000256" key="2">
    <source>
        <dbReference type="ARBA" id="ARBA00022723"/>
    </source>
</evidence>
<comment type="caution">
    <text evidence="6">The sequence shown here is derived from an EMBL/GenBank/DDBJ whole genome shotgun (WGS) entry which is preliminary data.</text>
</comment>
<sequence>MTTTAPHLLGNFAPVPDELTVTELRVTGSIPPELTGWYLRNGPNPREAASQHWFLGDGMVHGVRLEGGTAVSYRNRWVQTATLTRGARARDEQGNLDLTAGVANTHVVRHAGRTLALVESSYPYELNCQPGHELETIGAHDFNGRLRTPMTAHPKTCPRTGELHFFGYGGPTAPYLTYHRADMSGELTVSRPIDVPALTMMHDFQLTSGHVVFMDLPVVFDRSKAMAGVGLPYTWAPDYGARLGVLRRTDPYGAVRWFDIEPCYVFHALGGHEEAAGQRLVLHVIRYDTLGDGVDVNGHGSLWRWTIDLSAGTVREEQLDDRRAEFPRIDDRLTGLPCRHGHASTGHGPDGGAIHRYDLRDGTVTSHVFGQGRTPGEAAFAPADDTAGGPGWLMAYVHDAATDRSDLVILDADDLAGPPVATIHLPRRVPAGFHGNWLPDDAASYAAGAERATTERPHSRAGLSGADRLHFLARRAEQPGMWPVHQRPA</sequence>
<dbReference type="EC" id="1.13.11.-" evidence="5"/>
<keyword evidence="3 5" id="KW-0560">Oxidoreductase</keyword>
<dbReference type="PANTHER" id="PTHR10543">
    <property type="entry name" value="BETA-CAROTENE DIOXYGENASE"/>
    <property type="match status" value="1"/>
</dbReference>
<comment type="cofactor">
    <cofactor evidence="5">
        <name>Fe(2+)</name>
        <dbReference type="ChEBI" id="CHEBI:29033"/>
    </cofactor>
    <text evidence="5">Binds 1 Fe(2+) ion per subunit.</text>
</comment>
<keyword evidence="7" id="KW-1185">Reference proteome</keyword>
<evidence type="ECO:0000313" key="6">
    <source>
        <dbReference type="EMBL" id="MDF2256705.1"/>
    </source>
</evidence>
<evidence type="ECO:0000313" key="7">
    <source>
        <dbReference type="Proteomes" id="UP001220022"/>
    </source>
</evidence>
<keyword evidence="2 5" id="KW-0479">Metal-binding</keyword>